<sequence length="81" mass="8840">MGVGIVLKWLGREQHTDRSTTTVAKQLQCFAIRVRVLCGNKGSSSSNVLVSVNSGMTGPKSCVTGVYWPVIRHFVLSSQQF</sequence>
<accession>A0A5B7E412</accession>
<keyword evidence="2" id="KW-1185">Reference proteome</keyword>
<evidence type="ECO:0000313" key="2">
    <source>
        <dbReference type="Proteomes" id="UP000324222"/>
    </source>
</evidence>
<dbReference type="Proteomes" id="UP000324222">
    <property type="component" value="Unassembled WGS sequence"/>
</dbReference>
<dbReference type="EMBL" id="VSRR010001822">
    <property type="protein sequence ID" value="MPC27896.1"/>
    <property type="molecule type" value="Genomic_DNA"/>
</dbReference>
<proteinExistence type="predicted"/>
<gene>
    <name evidence="1" type="ORF">E2C01_021085</name>
</gene>
<dbReference type="AlphaFoldDB" id="A0A5B7E412"/>
<organism evidence="1 2">
    <name type="scientific">Portunus trituberculatus</name>
    <name type="common">Swimming crab</name>
    <name type="synonym">Neptunus trituberculatus</name>
    <dbReference type="NCBI Taxonomy" id="210409"/>
    <lineage>
        <taxon>Eukaryota</taxon>
        <taxon>Metazoa</taxon>
        <taxon>Ecdysozoa</taxon>
        <taxon>Arthropoda</taxon>
        <taxon>Crustacea</taxon>
        <taxon>Multicrustacea</taxon>
        <taxon>Malacostraca</taxon>
        <taxon>Eumalacostraca</taxon>
        <taxon>Eucarida</taxon>
        <taxon>Decapoda</taxon>
        <taxon>Pleocyemata</taxon>
        <taxon>Brachyura</taxon>
        <taxon>Eubrachyura</taxon>
        <taxon>Portunoidea</taxon>
        <taxon>Portunidae</taxon>
        <taxon>Portuninae</taxon>
        <taxon>Portunus</taxon>
    </lineage>
</organism>
<name>A0A5B7E412_PORTR</name>
<evidence type="ECO:0000313" key="1">
    <source>
        <dbReference type="EMBL" id="MPC27896.1"/>
    </source>
</evidence>
<comment type="caution">
    <text evidence="1">The sequence shown here is derived from an EMBL/GenBank/DDBJ whole genome shotgun (WGS) entry which is preliminary data.</text>
</comment>
<protein>
    <submittedName>
        <fullName evidence="1">Uncharacterized protein</fullName>
    </submittedName>
</protein>
<reference evidence="1 2" key="1">
    <citation type="submission" date="2019-05" db="EMBL/GenBank/DDBJ databases">
        <title>Another draft genome of Portunus trituberculatus and its Hox gene families provides insights of decapod evolution.</title>
        <authorList>
            <person name="Jeong J.-H."/>
            <person name="Song I."/>
            <person name="Kim S."/>
            <person name="Choi T."/>
            <person name="Kim D."/>
            <person name="Ryu S."/>
            <person name="Kim W."/>
        </authorList>
    </citation>
    <scope>NUCLEOTIDE SEQUENCE [LARGE SCALE GENOMIC DNA]</scope>
    <source>
        <tissue evidence="1">Muscle</tissue>
    </source>
</reference>